<name>A0A133U5W1_9EURY</name>
<keyword evidence="1" id="KW-0812">Transmembrane</keyword>
<proteinExistence type="predicted"/>
<protein>
    <recommendedName>
        <fullName evidence="4">ABC transporter substrate-binding protein</fullName>
    </recommendedName>
</protein>
<dbReference type="InterPro" id="IPR006059">
    <property type="entry name" value="SBP"/>
</dbReference>
<keyword evidence="1" id="KW-0472">Membrane</keyword>
<dbReference type="SUPFAM" id="SSF53850">
    <property type="entry name" value="Periplasmic binding protein-like II"/>
    <property type="match status" value="1"/>
</dbReference>
<evidence type="ECO:0008006" key="4">
    <source>
        <dbReference type="Google" id="ProtNLM"/>
    </source>
</evidence>
<evidence type="ECO:0000313" key="2">
    <source>
        <dbReference type="EMBL" id="KXA89580.1"/>
    </source>
</evidence>
<feature type="transmembrane region" description="Helical" evidence="1">
    <location>
        <begin position="12"/>
        <end position="34"/>
    </location>
</feature>
<dbReference type="Gene3D" id="3.40.190.10">
    <property type="entry name" value="Periplasmic binding protein-like II"/>
    <property type="match status" value="2"/>
</dbReference>
<dbReference type="CDD" id="cd13585">
    <property type="entry name" value="PBP2_TMBP_like"/>
    <property type="match status" value="1"/>
</dbReference>
<gene>
    <name evidence="2" type="ORF">AKJ57_05140</name>
</gene>
<dbReference type="PANTHER" id="PTHR43649">
    <property type="entry name" value="ARABINOSE-BINDING PROTEIN-RELATED"/>
    <property type="match status" value="1"/>
</dbReference>
<accession>A0A133U5W1</accession>
<dbReference type="PANTHER" id="PTHR43649:SF12">
    <property type="entry name" value="DIACETYLCHITOBIOSE BINDING PROTEIN DASA"/>
    <property type="match status" value="1"/>
</dbReference>
<evidence type="ECO:0000256" key="1">
    <source>
        <dbReference type="SAM" id="Phobius"/>
    </source>
</evidence>
<comment type="caution">
    <text evidence="2">The sequence shown here is derived from an EMBL/GenBank/DDBJ whole genome shotgun (WGS) entry which is preliminary data.</text>
</comment>
<dbReference type="Pfam" id="PF01547">
    <property type="entry name" value="SBP_bac_1"/>
    <property type="match status" value="1"/>
</dbReference>
<evidence type="ECO:0000313" key="3">
    <source>
        <dbReference type="Proteomes" id="UP000070163"/>
    </source>
</evidence>
<keyword evidence="1" id="KW-1133">Transmembrane helix</keyword>
<sequence length="470" mass="52157">MNKKGQLPSKNVYIAIGVVVIIAVVIGVGSYIMFTGEGPAAKQEVQLPTKVKSYLEETKNKYGDKVSEITVAYTSHPSSRAFDNMIPAFEKVTGIEVNTVMYSEMGYYNKIKLLAAGKAAPFDALYTCIETVPVTAAYEYLTPIDQYLNNEELTPDWYGYQDIVKAYRDYGKWQGTTYAIPVAGEAAIFYYRKDLFDQYNKEPPATFEELLDLCEFFKGKDEVDYPLALRMLPWQGTYLSEIAVHAYGGAFFDPETLEVMVTNEDTKKGIRVAKQLYTEYGPPGVANYTFSETWSDFRMGRAAMMIDASAAAPGIENPKKSKVVGKVGYTATPKGPAGQGVHPLGWSWSIPSYVSSDRAKVSWALITYLTSKPMQETYLESGGIVCRKSGLEQMDAPYADTILQQLKESAQSEVAQMSLREYATAKQSEISSTLGSYLGGIILQDKPMGSQLQKLSDALKPVLEKLREIR</sequence>
<dbReference type="AlphaFoldDB" id="A0A133U5W1"/>
<dbReference type="InterPro" id="IPR050490">
    <property type="entry name" value="Bact_solute-bd_prot1"/>
</dbReference>
<organism evidence="2 3">
    <name type="scientific">candidate division MSBL1 archaeon SCGC-AAA259A05</name>
    <dbReference type="NCBI Taxonomy" id="1698259"/>
    <lineage>
        <taxon>Archaea</taxon>
        <taxon>Methanobacteriati</taxon>
        <taxon>Methanobacteriota</taxon>
        <taxon>candidate division MSBL1</taxon>
    </lineage>
</organism>
<reference evidence="2 3" key="1">
    <citation type="journal article" date="2016" name="Sci. Rep.">
        <title>Metabolic traits of an uncultured archaeal lineage -MSBL1- from brine pools of the Red Sea.</title>
        <authorList>
            <person name="Mwirichia R."/>
            <person name="Alam I."/>
            <person name="Rashid M."/>
            <person name="Vinu M."/>
            <person name="Ba-Alawi W."/>
            <person name="Anthony Kamau A."/>
            <person name="Kamanda Ngugi D."/>
            <person name="Goker M."/>
            <person name="Klenk H.P."/>
            <person name="Bajic V."/>
            <person name="Stingl U."/>
        </authorList>
    </citation>
    <scope>NUCLEOTIDE SEQUENCE [LARGE SCALE GENOMIC DNA]</scope>
    <source>
        <strain evidence="2">SCGC-AAA259A05</strain>
    </source>
</reference>
<dbReference type="Proteomes" id="UP000070163">
    <property type="component" value="Unassembled WGS sequence"/>
</dbReference>
<dbReference type="EMBL" id="LHXJ01000072">
    <property type="protein sequence ID" value="KXA89580.1"/>
    <property type="molecule type" value="Genomic_DNA"/>
</dbReference>
<keyword evidence="3" id="KW-1185">Reference proteome</keyword>